<dbReference type="GO" id="GO:0051539">
    <property type="term" value="F:4 iron, 4 sulfur cluster binding"/>
    <property type="evidence" value="ECO:0007669"/>
    <property type="project" value="UniProtKB-KW"/>
</dbReference>
<protein>
    <submittedName>
        <fullName evidence="15">Helicase-exonuclease AddAB subunit AddB</fullName>
    </submittedName>
</protein>
<dbReference type="PANTHER" id="PTHR30591">
    <property type="entry name" value="RECBCD ENZYME SUBUNIT RECC"/>
    <property type="match status" value="1"/>
</dbReference>
<evidence type="ECO:0000256" key="11">
    <source>
        <dbReference type="ARBA" id="ARBA00023014"/>
    </source>
</evidence>
<dbReference type="PANTHER" id="PTHR30591:SF1">
    <property type="entry name" value="RECBCD ENZYME SUBUNIT RECC"/>
    <property type="match status" value="1"/>
</dbReference>
<proteinExistence type="predicted"/>
<dbReference type="GO" id="GO:0005524">
    <property type="term" value="F:ATP binding"/>
    <property type="evidence" value="ECO:0007669"/>
    <property type="project" value="UniProtKB-KW"/>
</dbReference>
<dbReference type="GO" id="GO:0003677">
    <property type="term" value="F:DNA binding"/>
    <property type="evidence" value="ECO:0007669"/>
    <property type="project" value="UniProtKB-KW"/>
</dbReference>
<dbReference type="InterPro" id="IPR049035">
    <property type="entry name" value="ADDB_N"/>
</dbReference>
<sequence length="1161" mass="134563">MFKILLGRAGTGKSTFMLNEIKQKMKSQPLGRPIVIITPMQGTYLYEQALVNDNALLGSIRAEVLHFERLGHRVIQELGGVHEKRLSSIAIEMMIYDILQEVQKELKLYRSQVRYMGFSTKMREQIQDFEKYAVQPEMVSQMAQDMQFEPRTRHKLHDIALIYQKLVQRLSSEYITGEGLMNRIISLIPQSAWLKQADIFIDGFHNFSTQEYQMIEALVKHAQSVTVALTTNGDESPFSMFRKPSEALSHFEEMSRQVKKPLERMYFQQSMRFQSASIQVLEQQFDALQPEVQPLTDGGIQIWEAPTTREEVNEIARAILRDVREKGYRFQDIAILYRDSAYVYLLDAILPQYDIPYNLDVKKSMTHHPIMEMLRALIEVLQTGWQFDPLMRLLKTQILSQYFTESAYLIQLLENFALERGIYGKRWLDPHYFELNQFRKMGLRPNDPLTEEETATFQKVIDLKNDIFNKLLKFEEKLAQGTHARSFATYFYEAMEDFELPTQLMTQRDRLDQLGKHEAAEEIDQIWHGLIRVLDDVVTVFDEREMTLDRFLEILDVGLNELEFSMIPQTLDQVTIGTMDLAKVDNKKHIYMIGMNDGVMPQAINGSGLISDSEKKDFERYAEIQLSPTSDILQMDEAFVCYYAMTRGKEAITFSYSLMDASGAERERSPFLNDILALFHQLQVTRLTHQHARDTLTLIEHPHQTKVHLFEALKTWLDEGLIADTWFSAYAVMAQHRQLNDGLKHLKSALTYTNATVQLDAHLTTALYGKAIHASVSRFEGYQQCPFKHYTSHGLKLNERTKYQLQNFDLGTIFHDALKYIAEKIEGRFNQLTEQQIHAYTREALAYVLPLVQFNLLNSTAYYRYLSQRIGAIVQATLYAMKYQTTYSQFRPIAFEKAFRKSPKNDSELKAAPLYTKQGIPIYIRGQIDRIDAFQKNNQSFINIIDYKSSSSSASLDLVKVYYGLQMQMMTYMDIALQNKERLGLSEAVKPGGFLYMFVHKFRDEKRAWKDVQDAKREIDFLKSYQLQGLLNNDVDVLEAYDSRLTTGFQSDIVPIGLKKDGSFYATSKVTDEATIHKLIQHNRRNFQDIATHIMDGHNEVAPIQFRKQLPCQFCQYQAVCHVDSMIDSPKYRHVDEKIKPLELIATVDKEGVDAHDSSQT</sequence>
<evidence type="ECO:0000256" key="10">
    <source>
        <dbReference type="ARBA" id="ARBA00023004"/>
    </source>
</evidence>
<evidence type="ECO:0000256" key="4">
    <source>
        <dbReference type="ARBA" id="ARBA00022741"/>
    </source>
</evidence>
<dbReference type="InterPro" id="IPR038726">
    <property type="entry name" value="PDDEXK_AddAB-type"/>
</dbReference>
<evidence type="ECO:0000259" key="14">
    <source>
        <dbReference type="PROSITE" id="PS51217"/>
    </source>
</evidence>
<organism evidence="15 16">
    <name type="scientific">Staphylococcus lutrae</name>
    <dbReference type="NCBI Taxonomy" id="155085"/>
    <lineage>
        <taxon>Bacteria</taxon>
        <taxon>Bacillati</taxon>
        <taxon>Bacillota</taxon>
        <taxon>Bacilli</taxon>
        <taxon>Bacillales</taxon>
        <taxon>Staphylococcaceae</taxon>
        <taxon>Staphylococcus</taxon>
    </lineage>
</organism>
<keyword evidence="9" id="KW-0067">ATP-binding</keyword>
<dbReference type="EMBL" id="CP020773">
    <property type="protein sequence ID" value="ARJ51405.1"/>
    <property type="molecule type" value="Genomic_DNA"/>
</dbReference>
<dbReference type="GO" id="GO:0004527">
    <property type="term" value="F:exonuclease activity"/>
    <property type="evidence" value="ECO:0007669"/>
    <property type="project" value="UniProtKB-KW"/>
</dbReference>
<dbReference type="Gene3D" id="6.10.140.1030">
    <property type="match status" value="1"/>
</dbReference>
<dbReference type="Pfam" id="PF12705">
    <property type="entry name" value="PDDEXK_1"/>
    <property type="match status" value="1"/>
</dbReference>
<gene>
    <name evidence="15" type="ORF">B5P37_08815</name>
</gene>
<evidence type="ECO:0000256" key="3">
    <source>
        <dbReference type="ARBA" id="ARBA00022723"/>
    </source>
</evidence>
<accession>A0AAC9WJJ7</accession>
<keyword evidence="7 15" id="KW-0347">Helicase</keyword>
<keyword evidence="10" id="KW-0408">Iron</keyword>
<evidence type="ECO:0000256" key="13">
    <source>
        <dbReference type="ARBA" id="ARBA00023204"/>
    </source>
</evidence>
<dbReference type="GO" id="GO:0046872">
    <property type="term" value="F:metal ion binding"/>
    <property type="evidence" value="ECO:0007669"/>
    <property type="project" value="UniProtKB-KW"/>
</dbReference>
<feature type="domain" description="UvrD-like helicase C-terminal" evidence="14">
    <location>
        <begin position="268"/>
        <end position="584"/>
    </location>
</feature>
<keyword evidence="5" id="KW-0227">DNA damage</keyword>
<keyword evidence="13" id="KW-0234">DNA repair</keyword>
<dbReference type="InterPro" id="IPR027417">
    <property type="entry name" value="P-loop_NTPase"/>
</dbReference>
<evidence type="ECO:0000256" key="6">
    <source>
        <dbReference type="ARBA" id="ARBA00022801"/>
    </source>
</evidence>
<evidence type="ECO:0000256" key="5">
    <source>
        <dbReference type="ARBA" id="ARBA00022763"/>
    </source>
</evidence>
<evidence type="ECO:0000256" key="2">
    <source>
        <dbReference type="ARBA" id="ARBA00022722"/>
    </source>
</evidence>
<dbReference type="Pfam" id="PF13361">
    <property type="entry name" value="UvrD_C"/>
    <property type="match status" value="1"/>
</dbReference>
<evidence type="ECO:0000256" key="8">
    <source>
        <dbReference type="ARBA" id="ARBA00022839"/>
    </source>
</evidence>
<name>A0AAC9WJJ7_9STAP</name>
<dbReference type="InterPro" id="IPR014140">
    <property type="entry name" value="DNA_helicase_suAddB"/>
</dbReference>
<dbReference type="Proteomes" id="UP000242864">
    <property type="component" value="Chromosome"/>
</dbReference>
<dbReference type="Gene3D" id="3.40.50.300">
    <property type="entry name" value="P-loop containing nucleotide triphosphate hydrolases"/>
    <property type="match status" value="3"/>
</dbReference>
<keyword evidence="11" id="KW-0411">Iron-sulfur</keyword>
<keyword evidence="16" id="KW-1185">Reference proteome</keyword>
<dbReference type="PROSITE" id="PS51217">
    <property type="entry name" value="UVRD_HELICASE_CTER"/>
    <property type="match status" value="1"/>
</dbReference>
<keyword evidence="8" id="KW-0269">Exonuclease</keyword>
<dbReference type="RefSeq" id="WP_085237870.1">
    <property type="nucleotide sequence ID" value="NZ_CP020773.1"/>
</dbReference>
<keyword evidence="3" id="KW-0479">Metal-binding</keyword>
<dbReference type="SUPFAM" id="SSF52540">
    <property type="entry name" value="P-loop containing nucleoside triphosphate hydrolases"/>
    <property type="match status" value="2"/>
</dbReference>
<dbReference type="KEGG" id="slz:B5P37_08815"/>
<dbReference type="InterPro" id="IPR014017">
    <property type="entry name" value="DNA_helicase_UvrD-like_C"/>
</dbReference>
<evidence type="ECO:0000313" key="16">
    <source>
        <dbReference type="Proteomes" id="UP000242864"/>
    </source>
</evidence>
<dbReference type="InterPro" id="IPR011604">
    <property type="entry name" value="PDDEXK-like_dom_sf"/>
</dbReference>
<evidence type="ECO:0000313" key="15">
    <source>
        <dbReference type="EMBL" id="ARJ51405.1"/>
    </source>
</evidence>
<evidence type="ECO:0000256" key="1">
    <source>
        <dbReference type="ARBA" id="ARBA00022485"/>
    </source>
</evidence>
<evidence type="ECO:0000256" key="9">
    <source>
        <dbReference type="ARBA" id="ARBA00022840"/>
    </source>
</evidence>
<keyword evidence="12" id="KW-0238">DNA-binding</keyword>
<dbReference type="Pfam" id="PF21445">
    <property type="entry name" value="ADDB_N"/>
    <property type="match status" value="1"/>
</dbReference>
<evidence type="ECO:0000256" key="7">
    <source>
        <dbReference type="ARBA" id="ARBA00022806"/>
    </source>
</evidence>
<keyword evidence="2" id="KW-0540">Nuclease</keyword>
<dbReference type="NCBIfam" id="TIGR02773">
    <property type="entry name" value="addB_Gpos"/>
    <property type="match status" value="1"/>
</dbReference>
<dbReference type="GO" id="GO:0000724">
    <property type="term" value="P:double-strand break repair via homologous recombination"/>
    <property type="evidence" value="ECO:0007669"/>
    <property type="project" value="InterPro"/>
</dbReference>
<dbReference type="AlphaFoldDB" id="A0AAC9WJJ7"/>
<reference evidence="15 16" key="1">
    <citation type="submission" date="2017-04" db="EMBL/GenBank/DDBJ databases">
        <authorList>
            <person name="Veseli I.A."/>
            <person name="Tang C."/>
            <person name="Pombert J.-F."/>
        </authorList>
    </citation>
    <scope>NUCLEOTIDE SEQUENCE [LARGE SCALE GENOMIC DNA]</scope>
    <source>
        <strain evidence="15 16">ATCC 700373</strain>
    </source>
</reference>
<dbReference type="GO" id="GO:0004386">
    <property type="term" value="F:helicase activity"/>
    <property type="evidence" value="ECO:0007669"/>
    <property type="project" value="UniProtKB-KW"/>
</dbReference>
<evidence type="ECO:0000256" key="12">
    <source>
        <dbReference type="ARBA" id="ARBA00023125"/>
    </source>
</evidence>
<keyword evidence="4" id="KW-0547">Nucleotide-binding</keyword>
<dbReference type="Gene3D" id="3.90.320.10">
    <property type="match status" value="1"/>
</dbReference>
<keyword evidence="1" id="KW-0004">4Fe-4S</keyword>
<keyword evidence="6" id="KW-0378">Hydrolase</keyword>